<evidence type="ECO:0000313" key="1">
    <source>
        <dbReference type="EMBL" id="GFR86058.1"/>
    </source>
</evidence>
<gene>
    <name evidence="1" type="ORF">ElyMa_002457300</name>
</gene>
<accession>A0AAV4GMC4</accession>
<comment type="caution">
    <text evidence="1">The sequence shown here is derived from an EMBL/GenBank/DDBJ whole genome shotgun (WGS) entry which is preliminary data.</text>
</comment>
<organism evidence="1 2">
    <name type="scientific">Elysia marginata</name>
    <dbReference type="NCBI Taxonomy" id="1093978"/>
    <lineage>
        <taxon>Eukaryota</taxon>
        <taxon>Metazoa</taxon>
        <taxon>Spiralia</taxon>
        <taxon>Lophotrochozoa</taxon>
        <taxon>Mollusca</taxon>
        <taxon>Gastropoda</taxon>
        <taxon>Heterobranchia</taxon>
        <taxon>Euthyneura</taxon>
        <taxon>Panpulmonata</taxon>
        <taxon>Sacoglossa</taxon>
        <taxon>Placobranchoidea</taxon>
        <taxon>Plakobranchidae</taxon>
        <taxon>Elysia</taxon>
    </lineage>
</organism>
<proteinExistence type="predicted"/>
<dbReference type="Proteomes" id="UP000762676">
    <property type="component" value="Unassembled WGS sequence"/>
</dbReference>
<evidence type="ECO:0000313" key="2">
    <source>
        <dbReference type="Proteomes" id="UP000762676"/>
    </source>
</evidence>
<dbReference type="EMBL" id="BMAT01005044">
    <property type="protein sequence ID" value="GFR86058.1"/>
    <property type="molecule type" value="Genomic_DNA"/>
</dbReference>
<sequence length="208" mass="23596">MLLIQLLDLDFTSDLELLAHNLREDNAEDLWIKAGWEQNDATNTMEKMEVDWSHSKKATIKHHMLGLKMEPPRYHLYKLKPCVPPMVPQGPAKPQGSRATLFQKVSCLSNLARQLWRAASSPARDKSFSETFQSIKTSLRHHPNRHRIESSGRVRNCRTYRSTGAVVGRLDGDDQAMVIDPENDRTFAPGPVSACLHGCPVQLSPWHH</sequence>
<protein>
    <submittedName>
        <fullName evidence="1">Uncharacterized protein</fullName>
    </submittedName>
</protein>
<keyword evidence="2" id="KW-1185">Reference proteome</keyword>
<reference evidence="1 2" key="1">
    <citation type="journal article" date="2021" name="Elife">
        <title>Chloroplast acquisition without the gene transfer in kleptoplastic sea slugs, Plakobranchus ocellatus.</title>
        <authorList>
            <person name="Maeda T."/>
            <person name="Takahashi S."/>
            <person name="Yoshida T."/>
            <person name="Shimamura S."/>
            <person name="Takaki Y."/>
            <person name="Nagai Y."/>
            <person name="Toyoda A."/>
            <person name="Suzuki Y."/>
            <person name="Arimoto A."/>
            <person name="Ishii H."/>
            <person name="Satoh N."/>
            <person name="Nishiyama T."/>
            <person name="Hasebe M."/>
            <person name="Maruyama T."/>
            <person name="Minagawa J."/>
            <person name="Obokata J."/>
            <person name="Shigenobu S."/>
        </authorList>
    </citation>
    <scope>NUCLEOTIDE SEQUENCE [LARGE SCALE GENOMIC DNA]</scope>
</reference>
<name>A0AAV4GMC4_9GAST</name>
<dbReference type="AlphaFoldDB" id="A0AAV4GMC4"/>